<dbReference type="AlphaFoldDB" id="A0A3B8N3A7"/>
<protein>
    <submittedName>
        <fullName evidence="1">Uncharacterized protein</fullName>
    </submittedName>
</protein>
<name>A0A3B8N3A7_9BACT</name>
<sequence>MRKKVSLWDKWLKHVLLSLLLIAGLFTSLAFSQTNQGKGSWEEVEERVKNLPKEERLQRCLNLTKEALKLYLTKDPASFTKEEKDLIRRFDLALKREPTTQEKISSAVGDVLVAPFLLISKLAFERKFAVNTNSTVPHSIPEENFYYCQTVLSPHYKIRTVKSISSGLEKSKGKFTFVILDLHSPIAFFLKEIYGDSAETYEIKDNPYQFFNEKTLKKEIKKALERENKNFCLIFLDGYVYGDFKDEKYNYRIICPSFNLEKKFYEFITLRDQEVDQRSPNAIRELLEWIEKEFGERGRGLIKRVREISKN</sequence>
<dbReference type="RefSeq" id="WP_273010675.1">
    <property type="nucleotide sequence ID" value="NZ_DAINLL010000027.1"/>
</dbReference>
<dbReference type="EMBL" id="DLVE01000031">
    <property type="protein sequence ID" value="HAA83660.1"/>
    <property type="molecule type" value="Genomic_DNA"/>
</dbReference>
<evidence type="ECO:0000313" key="2">
    <source>
        <dbReference type="Proteomes" id="UP000257240"/>
    </source>
</evidence>
<reference evidence="1 2" key="1">
    <citation type="journal article" date="2018" name="Nat. Biotechnol.">
        <title>A standardized bacterial taxonomy based on genome phylogeny substantially revises the tree of life.</title>
        <authorList>
            <person name="Parks D.H."/>
            <person name="Chuvochina M."/>
            <person name="Waite D.W."/>
            <person name="Rinke C."/>
            <person name="Skarshewski A."/>
            <person name="Chaumeil P.A."/>
            <person name="Hugenholtz P."/>
        </authorList>
    </citation>
    <scope>NUCLEOTIDE SEQUENCE [LARGE SCALE GENOMIC DNA]</scope>
    <source>
        <strain evidence="1">UBA12529</strain>
    </source>
</reference>
<gene>
    <name evidence="1" type="ORF">DCE01_02565</name>
</gene>
<proteinExistence type="predicted"/>
<dbReference type="Proteomes" id="UP000257240">
    <property type="component" value="Unassembled WGS sequence"/>
</dbReference>
<accession>A0A3B8N3A7</accession>
<comment type="caution">
    <text evidence="1">The sequence shown here is derived from an EMBL/GenBank/DDBJ whole genome shotgun (WGS) entry which is preliminary data.</text>
</comment>
<organism evidence="1 2">
    <name type="scientific">Thermodesulfobacterium commune</name>
    <dbReference type="NCBI Taxonomy" id="1741"/>
    <lineage>
        <taxon>Bacteria</taxon>
        <taxon>Pseudomonadati</taxon>
        <taxon>Thermodesulfobacteriota</taxon>
        <taxon>Thermodesulfobacteria</taxon>
        <taxon>Thermodesulfobacteriales</taxon>
        <taxon>Thermodesulfobacteriaceae</taxon>
        <taxon>Thermodesulfobacterium</taxon>
    </lineage>
</organism>
<evidence type="ECO:0000313" key="1">
    <source>
        <dbReference type="EMBL" id="HAA83660.1"/>
    </source>
</evidence>